<feature type="binding site" evidence="8">
    <location>
        <position position="424"/>
    </location>
    <ligand>
        <name>[4Fe-4S] cluster</name>
        <dbReference type="ChEBI" id="CHEBI:49883"/>
        <label>1</label>
    </ligand>
</feature>
<dbReference type="InterPro" id="IPR017896">
    <property type="entry name" value="4Fe4S_Fe-S-bd"/>
</dbReference>
<keyword evidence="3 8" id="KW-0479">Metal-binding</keyword>
<comment type="function">
    <text evidence="8">Part of a membrane-bound complex that couples electron transfer with translocation of ions across the membrane.</text>
</comment>
<keyword evidence="9" id="KW-0175">Coiled coil</keyword>
<dbReference type="Gene3D" id="3.40.50.11540">
    <property type="entry name" value="NADH-ubiquinone oxidoreductase 51kDa subunit"/>
    <property type="match status" value="1"/>
</dbReference>
<keyword evidence="7 8" id="KW-0411">Iron-sulfur</keyword>
<keyword evidence="8" id="KW-1278">Translocase</keyword>
<evidence type="ECO:0000256" key="9">
    <source>
        <dbReference type="SAM" id="Coils"/>
    </source>
</evidence>
<gene>
    <name evidence="8" type="primary">rnfC</name>
    <name evidence="12" type="ORF">AB835_09010</name>
</gene>
<keyword evidence="4 8" id="KW-0677">Repeat</keyword>
<evidence type="ECO:0000256" key="6">
    <source>
        <dbReference type="ARBA" id="ARBA00023004"/>
    </source>
</evidence>
<evidence type="ECO:0000313" key="13">
    <source>
        <dbReference type="Proteomes" id="UP000242502"/>
    </source>
</evidence>
<dbReference type="STRING" id="62101.AB835_09010"/>
<proteinExistence type="inferred from homology"/>
<comment type="subunit">
    <text evidence="8">The complex is composed of six subunits: RnfA, RnfB, RnfC, RnfD, RnfE and RnfG.</text>
</comment>
<evidence type="ECO:0000256" key="8">
    <source>
        <dbReference type="HAMAP-Rule" id="MF_00461"/>
    </source>
</evidence>
<dbReference type="NCBIfam" id="TIGR01945">
    <property type="entry name" value="rnfC"/>
    <property type="match status" value="1"/>
</dbReference>
<dbReference type="SUPFAM" id="SSF46548">
    <property type="entry name" value="alpha-helical ferredoxin"/>
    <property type="match status" value="1"/>
</dbReference>
<feature type="region of interest" description="Disordered" evidence="10">
    <location>
        <begin position="663"/>
        <end position="683"/>
    </location>
</feature>
<comment type="subcellular location">
    <subcellularLocation>
        <location evidence="8">Cell inner membrane</location>
        <topology evidence="8">Peripheral membrane protein</topology>
    </subcellularLocation>
</comment>
<dbReference type="Pfam" id="PF13375">
    <property type="entry name" value="RnfC_N"/>
    <property type="match status" value="1"/>
</dbReference>
<comment type="similarity">
    <text evidence="8">Belongs to the 4Fe4S bacterial-type ferredoxin family. RnfC subfamily.</text>
</comment>
<accession>A0A1D2QPC4</accession>
<organism evidence="12 13">
    <name type="scientific">Candidatus Endobugula sertula</name>
    <name type="common">Bugula neritina bacterial symbiont</name>
    <dbReference type="NCBI Taxonomy" id="62101"/>
    <lineage>
        <taxon>Bacteria</taxon>
        <taxon>Pseudomonadati</taxon>
        <taxon>Pseudomonadota</taxon>
        <taxon>Gammaproteobacteria</taxon>
        <taxon>Cellvibrionales</taxon>
        <taxon>Cellvibrionaceae</taxon>
        <taxon>Candidatus Endobugula</taxon>
    </lineage>
</organism>
<feature type="binding site" evidence="8">
    <location>
        <position position="375"/>
    </location>
    <ligand>
        <name>[4Fe-4S] cluster</name>
        <dbReference type="ChEBI" id="CHEBI:49883"/>
        <label>1</label>
    </ligand>
</feature>
<evidence type="ECO:0000256" key="4">
    <source>
        <dbReference type="ARBA" id="ARBA00022737"/>
    </source>
</evidence>
<dbReference type="GO" id="GO:0009055">
    <property type="term" value="F:electron transfer activity"/>
    <property type="evidence" value="ECO:0007669"/>
    <property type="project" value="InterPro"/>
</dbReference>
<dbReference type="Pfam" id="PF13183">
    <property type="entry name" value="Fer4_8"/>
    <property type="match status" value="1"/>
</dbReference>
<evidence type="ECO:0000256" key="3">
    <source>
        <dbReference type="ARBA" id="ARBA00022723"/>
    </source>
</evidence>
<dbReference type="GO" id="GO:0022900">
    <property type="term" value="P:electron transport chain"/>
    <property type="evidence" value="ECO:0007669"/>
    <property type="project" value="UniProtKB-UniRule"/>
</dbReference>
<sequence>MIAKASGEFHGGIYPPENKQQSMTLPVGSLPIPDELIFPLNQHMGAPAEPIVSVGDNVLGGQKIAEAVGMFSATIHASSSGTVSAIEERILPHPSGMSGLCIVIQTDGKHQHIDFQTCDDYLEQEPTELIEKIREAGVTGLGGAGFPTAVKLKPPANDIINTLILNGTECEPYITADHSLMLYHAEEVIASAKLLSHILGNPEHVLIGVEDNKSDAIQALASALKNSAMNNIQIMTFPTKYPSGGEKQLIQLLTGKEVPSGAIPASLGIVMQNVGTAVAAYRAVALGQPLTSRITTLVGEALTTQRNYQVLLGTPIEFALQQAGFDASNNERLIMGGPMMGFTLKELTTPIIKSTNCIIAPSKKELPSPPPAQECIRCGLCSEVCPVSLLPQQLYWYAKAEDYERAQNYNLFDCIECGACSYVCSSNIPLVQYYRATKGSIRQQEQEKIKSDHARQRFEFRQRRFAKAEAEKIAKREARKKAAAKAKQLQAEKLARNPEANKDSTPKCDPVTEAIARVKAKENDPAAQQARLERSINSAKNRMTKLQEKLANAEHDKKNPISAQIKQVEVRLQNAEKQLAEFTSSEVVDDKPTIQDAASSAIEKAKANTAALANMSEKEKLEKQLTSLKQRLKKAHQRLADAEQENNEHLDAFKNSVTKLEQKLKDTQTQLSASTKADKYGLN</sequence>
<dbReference type="EMBL" id="MDLC01000029">
    <property type="protein sequence ID" value="ODS23431.1"/>
    <property type="molecule type" value="Genomic_DNA"/>
</dbReference>
<dbReference type="PANTHER" id="PTHR43034:SF2">
    <property type="entry name" value="ION-TRANSLOCATING OXIDOREDUCTASE COMPLEX SUBUNIT C"/>
    <property type="match status" value="1"/>
</dbReference>
<feature type="domain" description="4Fe-4S ferredoxin-type" evidence="11">
    <location>
        <begin position="405"/>
        <end position="434"/>
    </location>
</feature>
<feature type="binding site" evidence="8">
    <location>
        <position position="385"/>
    </location>
    <ligand>
        <name>[4Fe-4S] cluster</name>
        <dbReference type="ChEBI" id="CHEBI:49883"/>
        <label>2</label>
    </ligand>
</feature>
<dbReference type="EC" id="7.-.-.-" evidence="8"/>
<evidence type="ECO:0000259" key="11">
    <source>
        <dbReference type="PROSITE" id="PS51379"/>
    </source>
</evidence>
<dbReference type="HAMAP" id="MF_00461">
    <property type="entry name" value="RsxC_RnfC"/>
    <property type="match status" value="1"/>
</dbReference>
<evidence type="ECO:0000256" key="1">
    <source>
        <dbReference type="ARBA" id="ARBA00022448"/>
    </source>
</evidence>
<evidence type="ECO:0000256" key="5">
    <source>
        <dbReference type="ARBA" id="ARBA00022982"/>
    </source>
</evidence>
<evidence type="ECO:0000256" key="10">
    <source>
        <dbReference type="SAM" id="MobiDB-lite"/>
    </source>
</evidence>
<dbReference type="SUPFAM" id="SSF142019">
    <property type="entry name" value="Nqo1 FMN-binding domain-like"/>
    <property type="match status" value="1"/>
</dbReference>
<feature type="domain" description="4Fe-4S ferredoxin-type" evidence="11">
    <location>
        <begin position="365"/>
        <end position="395"/>
    </location>
</feature>
<keyword evidence="6 8" id="KW-0408">Iron</keyword>
<evidence type="ECO:0000256" key="2">
    <source>
        <dbReference type="ARBA" id="ARBA00022485"/>
    </source>
</evidence>
<dbReference type="Gene3D" id="3.30.70.20">
    <property type="match status" value="1"/>
</dbReference>
<feature type="binding site" evidence="8">
    <location>
        <position position="381"/>
    </location>
    <ligand>
        <name>[4Fe-4S] cluster</name>
        <dbReference type="ChEBI" id="CHEBI:49883"/>
        <label>1</label>
    </ligand>
</feature>
<feature type="region of interest" description="Disordered" evidence="10">
    <location>
        <begin position="477"/>
        <end position="508"/>
    </location>
</feature>
<feature type="binding site" evidence="8">
    <location>
        <position position="414"/>
    </location>
    <ligand>
        <name>[4Fe-4S] cluster</name>
        <dbReference type="ChEBI" id="CHEBI:49883"/>
        <label>2</label>
    </ligand>
</feature>
<keyword evidence="8" id="KW-0997">Cell inner membrane</keyword>
<dbReference type="AlphaFoldDB" id="A0A1D2QPC4"/>
<reference evidence="12 13" key="1">
    <citation type="journal article" date="2016" name="Appl. Environ. Microbiol.">
        <title>Lack of Overt Genome Reduction in the Bryostatin-Producing Bryozoan Symbiont "Candidatus Endobugula sertula".</title>
        <authorList>
            <person name="Miller I.J."/>
            <person name="Vanee N."/>
            <person name="Fong S.S."/>
            <person name="Lim-Fong G.E."/>
            <person name="Kwan J.C."/>
        </authorList>
    </citation>
    <scope>NUCLEOTIDE SEQUENCE [LARGE SCALE GENOMIC DNA]</scope>
    <source>
        <strain evidence="12">AB1-4</strain>
    </source>
</reference>
<dbReference type="GO" id="GO:0051539">
    <property type="term" value="F:4 iron, 4 sulfur cluster binding"/>
    <property type="evidence" value="ECO:0007669"/>
    <property type="project" value="UniProtKB-KW"/>
</dbReference>
<dbReference type="PROSITE" id="PS51379">
    <property type="entry name" value="4FE4S_FER_2"/>
    <property type="match status" value="2"/>
</dbReference>
<feature type="coiled-coil region" evidence="9">
    <location>
        <begin position="529"/>
        <end position="585"/>
    </location>
</feature>
<dbReference type="Pfam" id="PF01512">
    <property type="entry name" value="Complex1_51K"/>
    <property type="match status" value="1"/>
</dbReference>
<keyword evidence="2 8" id="KW-0004">4Fe-4S</keyword>
<dbReference type="PROSITE" id="PS00198">
    <property type="entry name" value="4FE4S_FER_1"/>
    <property type="match status" value="1"/>
</dbReference>
<feature type="binding site" evidence="8">
    <location>
        <position position="420"/>
    </location>
    <ligand>
        <name>[4Fe-4S] cluster</name>
        <dbReference type="ChEBI" id="CHEBI:49883"/>
        <label>2</label>
    </ligand>
</feature>
<dbReference type="GO" id="GO:0005886">
    <property type="term" value="C:plasma membrane"/>
    <property type="evidence" value="ECO:0007669"/>
    <property type="project" value="UniProtKB-SubCell"/>
</dbReference>
<dbReference type="InterPro" id="IPR017900">
    <property type="entry name" value="4Fe4S_Fe_S_CS"/>
</dbReference>
<dbReference type="Proteomes" id="UP000242502">
    <property type="component" value="Unassembled WGS sequence"/>
</dbReference>
<feature type="region of interest" description="Disordered" evidence="10">
    <location>
        <begin position="1"/>
        <end position="22"/>
    </location>
</feature>
<feature type="compositionally biased region" description="Basic and acidic residues" evidence="10">
    <location>
        <begin position="493"/>
        <end position="506"/>
    </location>
</feature>
<evidence type="ECO:0000313" key="12">
    <source>
        <dbReference type="EMBL" id="ODS23431.1"/>
    </source>
</evidence>
<feature type="binding site" evidence="8">
    <location>
        <position position="417"/>
    </location>
    <ligand>
        <name>[4Fe-4S] cluster</name>
        <dbReference type="ChEBI" id="CHEBI:49883"/>
        <label>2</label>
    </ligand>
</feature>
<name>A0A1D2QPC4_9GAMM</name>
<keyword evidence="1 8" id="KW-0813">Transport</keyword>
<evidence type="ECO:0000256" key="7">
    <source>
        <dbReference type="ARBA" id="ARBA00023014"/>
    </source>
</evidence>
<comment type="cofactor">
    <cofactor evidence="8">
        <name>[4Fe-4S] cluster</name>
        <dbReference type="ChEBI" id="CHEBI:49883"/>
    </cofactor>
    <text evidence="8">Binds 2 [4Fe-4S] clusters per subunit.</text>
</comment>
<dbReference type="InterPro" id="IPR037225">
    <property type="entry name" value="Nuo51_FMN-bd_sf"/>
</dbReference>
<comment type="caution">
    <text evidence="12">The sequence shown here is derived from an EMBL/GenBank/DDBJ whole genome shotgun (WGS) entry which is preliminary data.</text>
</comment>
<dbReference type="InterPro" id="IPR026902">
    <property type="entry name" value="RnfC_N"/>
</dbReference>
<dbReference type="GO" id="GO:0046872">
    <property type="term" value="F:metal ion binding"/>
    <property type="evidence" value="ECO:0007669"/>
    <property type="project" value="UniProtKB-KW"/>
</dbReference>
<dbReference type="InterPro" id="IPR011538">
    <property type="entry name" value="Nuo51_FMN-bd"/>
</dbReference>
<dbReference type="PANTHER" id="PTHR43034">
    <property type="entry name" value="ION-TRANSLOCATING OXIDOREDUCTASE COMPLEX SUBUNIT C"/>
    <property type="match status" value="1"/>
</dbReference>
<dbReference type="InterPro" id="IPR010208">
    <property type="entry name" value="Ion_transpt_RnfC/RsxC"/>
</dbReference>
<keyword evidence="8" id="KW-1003">Cell membrane</keyword>
<feature type="binding site" evidence="8">
    <location>
        <position position="378"/>
    </location>
    <ligand>
        <name>[4Fe-4S] cluster</name>
        <dbReference type="ChEBI" id="CHEBI:49883"/>
        <label>1</label>
    </ligand>
</feature>
<keyword evidence="5 8" id="KW-0249">Electron transport</keyword>
<protein>
    <recommendedName>
        <fullName evidence="8">Ion-translocating oxidoreductase complex subunit C</fullName>
        <ecNumber evidence="8">7.-.-.-</ecNumber>
    </recommendedName>
    <alternativeName>
        <fullName evidence="8">Rnf electron transport complex subunit C</fullName>
    </alternativeName>
</protein>
<dbReference type="NCBIfam" id="NF003454">
    <property type="entry name" value="PRK05035.1"/>
    <property type="match status" value="1"/>
</dbReference>
<keyword evidence="8" id="KW-0472">Membrane</keyword>